<evidence type="ECO:0000256" key="12">
    <source>
        <dbReference type="SAM" id="Phobius"/>
    </source>
</evidence>
<evidence type="ECO:0000256" key="5">
    <source>
        <dbReference type="ARBA" id="ARBA00022826"/>
    </source>
</evidence>
<keyword evidence="3" id="KW-0633">Potassium transport</keyword>
<dbReference type="SUPFAM" id="SSF81324">
    <property type="entry name" value="Voltage-gated potassium channels"/>
    <property type="match status" value="1"/>
</dbReference>
<dbReference type="Gene3D" id="1.10.287.70">
    <property type="match status" value="1"/>
</dbReference>
<keyword evidence="4 12" id="KW-0812">Transmembrane</keyword>
<evidence type="ECO:0000256" key="7">
    <source>
        <dbReference type="ARBA" id="ARBA00022958"/>
    </source>
</evidence>
<reference evidence="15" key="1">
    <citation type="journal article" date="2019" name="Int. J. Syst. Evol. Microbiol.">
        <title>The Global Catalogue of Microorganisms (GCM) 10K type strain sequencing project: providing services to taxonomists for standard genome sequencing and annotation.</title>
        <authorList>
            <consortium name="The Broad Institute Genomics Platform"/>
            <consortium name="The Broad Institute Genome Sequencing Center for Infectious Disease"/>
            <person name="Wu L."/>
            <person name="Ma J."/>
        </authorList>
    </citation>
    <scope>NUCLEOTIDE SEQUENCE [LARGE SCALE GENOMIC DNA]</scope>
    <source>
        <strain evidence="15">CGMCC 1.12931</strain>
    </source>
</reference>
<comment type="caution">
    <text evidence="14">The sequence shown here is derived from an EMBL/GenBank/DDBJ whole genome shotgun (WGS) entry which is preliminary data.</text>
</comment>
<keyword evidence="8 12" id="KW-1133">Transmembrane helix</keyword>
<keyword evidence="10 12" id="KW-0472">Membrane</keyword>
<keyword evidence="2" id="KW-0813">Transport</keyword>
<feature type="transmembrane region" description="Helical" evidence="12">
    <location>
        <begin position="151"/>
        <end position="170"/>
    </location>
</feature>
<keyword evidence="7" id="KW-0630">Potassium</keyword>
<evidence type="ECO:0000259" key="13">
    <source>
        <dbReference type="Pfam" id="PF00520"/>
    </source>
</evidence>
<evidence type="ECO:0000313" key="15">
    <source>
        <dbReference type="Proteomes" id="UP000599179"/>
    </source>
</evidence>
<feature type="transmembrane region" description="Helical" evidence="12">
    <location>
        <begin position="176"/>
        <end position="196"/>
    </location>
</feature>
<sequence length="207" mass="23943">MITINKLLVLLFSIFSIGLLTYSFFLSYESQVYRLITYYDFALCIYFLYDFLKQLFSEENKWRYFYTVGWLDFISSIPVITEFRVLRFIRVIRVIKIIRSIRTLIKFISQNKKESLFGFIVFLVVVSIVITSTAVLYFEKDVGNITTAEDALWWTFITITTVGYGDYYPVTGFGKLAASFLIATGIGFFGAVISFVTDKVNSIKSNP</sequence>
<keyword evidence="6" id="KW-0851">Voltage-gated channel</keyword>
<evidence type="ECO:0000256" key="8">
    <source>
        <dbReference type="ARBA" id="ARBA00022989"/>
    </source>
</evidence>
<protein>
    <submittedName>
        <fullName evidence="14">Ion transporter</fullName>
    </submittedName>
</protein>
<evidence type="ECO:0000256" key="6">
    <source>
        <dbReference type="ARBA" id="ARBA00022882"/>
    </source>
</evidence>
<evidence type="ECO:0000256" key="2">
    <source>
        <dbReference type="ARBA" id="ARBA00022448"/>
    </source>
</evidence>
<dbReference type="InterPro" id="IPR028325">
    <property type="entry name" value="VG_K_chnl"/>
</dbReference>
<feature type="transmembrane region" description="Helical" evidence="12">
    <location>
        <begin position="64"/>
        <end position="81"/>
    </location>
</feature>
<evidence type="ECO:0000256" key="10">
    <source>
        <dbReference type="ARBA" id="ARBA00023136"/>
    </source>
</evidence>
<proteinExistence type="predicted"/>
<evidence type="ECO:0000256" key="9">
    <source>
        <dbReference type="ARBA" id="ARBA00023065"/>
    </source>
</evidence>
<evidence type="ECO:0000313" key="14">
    <source>
        <dbReference type="EMBL" id="GGE23358.1"/>
    </source>
</evidence>
<evidence type="ECO:0000256" key="4">
    <source>
        <dbReference type="ARBA" id="ARBA00022692"/>
    </source>
</evidence>
<keyword evidence="15" id="KW-1185">Reference proteome</keyword>
<dbReference type="PANTHER" id="PTHR11537:SF254">
    <property type="entry name" value="POTASSIUM VOLTAGE-GATED CHANNEL PROTEIN SHAB"/>
    <property type="match status" value="1"/>
</dbReference>
<organism evidence="14 15">
    <name type="scientific">Psychroflexus planctonicus</name>
    <dbReference type="NCBI Taxonomy" id="1526575"/>
    <lineage>
        <taxon>Bacteria</taxon>
        <taxon>Pseudomonadati</taxon>
        <taxon>Bacteroidota</taxon>
        <taxon>Flavobacteriia</taxon>
        <taxon>Flavobacteriales</taxon>
        <taxon>Flavobacteriaceae</taxon>
        <taxon>Psychroflexus</taxon>
    </lineage>
</organism>
<dbReference type="InterPro" id="IPR027359">
    <property type="entry name" value="Volt_channel_dom_sf"/>
</dbReference>
<comment type="subcellular location">
    <subcellularLocation>
        <location evidence="1">Membrane</location>
        <topology evidence="1">Multi-pass membrane protein</topology>
    </subcellularLocation>
</comment>
<evidence type="ECO:0000256" key="1">
    <source>
        <dbReference type="ARBA" id="ARBA00004141"/>
    </source>
</evidence>
<name>A0ABQ1SD00_9FLAO</name>
<feature type="transmembrane region" description="Helical" evidence="12">
    <location>
        <begin position="7"/>
        <end position="26"/>
    </location>
</feature>
<keyword evidence="5" id="KW-0631">Potassium channel</keyword>
<dbReference type="RefSeq" id="WP_188457029.1">
    <property type="nucleotide sequence ID" value="NZ_BMGM01000001.1"/>
</dbReference>
<accession>A0ABQ1SD00</accession>
<dbReference type="Gene3D" id="1.20.120.350">
    <property type="entry name" value="Voltage-gated potassium channels. Chain C"/>
    <property type="match status" value="1"/>
</dbReference>
<feature type="transmembrane region" description="Helical" evidence="12">
    <location>
        <begin position="32"/>
        <end position="52"/>
    </location>
</feature>
<dbReference type="Pfam" id="PF00520">
    <property type="entry name" value="Ion_trans"/>
    <property type="match status" value="1"/>
</dbReference>
<dbReference type="EMBL" id="BMGM01000001">
    <property type="protein sequence ID" value="GGE23358.1"/>
    <property type="molecule type" value="Genomic_DNA"/>
</dbReference>
<keyword evidence="9" id="KW-0406">Ion transport</keyword>
<feature type="domain" description="Ion transport" evidence="13">
    <location>
        <begin position="7"/>
        <end position="205"/>
    </location>
</feature>
<dbReference type="Proteomes" id="UP000599179">
    <property type="component" value="Unassembled WGS sequence"/>
</dbReference>
<evidence type="ECO:0000256" key="11">
    <source>
        <dbReference type="ARBA" id="ARBA00023303"/>
    </source>
</evidence>
<dbReference type="InterPro" id="IPR005821">
    <property type="entry name" value="Ion_trans_dom"/>
</dbReference>
<dbReference type="PANTHER" id="PTHR11537">
    <property type="entry name" value="VOLTAGE-GATED POTASSIUM CHANNEL"/>
    <property type="match status" value="1"/>
</dbReference>
<gene>
    <name evidence="14" type="ORF">GCM10010832_00030</name>
</gene>
<keyword evidence="11" id="KW-0407">Ion channel</keyword>
<feature type="transmembrane region" description="Helical" evidence="12">
    <location>
        <begin position="116"/>
        <end position="139"/>
    </location>
</feature>
<evidence type="ECO:0000256" key="3">
    <source>
        <dbReference type="ARBA" id="ARBA00022538"/>
    </source>
</evidence>